<dbReference type="EMBL" id="JARKHS020006512">
    <property type="protein sequence ID" value="KAK8782586.1"/>
    <property type="molecule type" value="Genomic_DNA"/>
</dbReference>
<dbReference type="PROSITE" id="PS50158">
    <property type="entry name" value="ZF_CCHC"/>
    <property type="match status" value="1"/>
</dbReference>
<proteinExistence type="predicted"/>
<evidence type="ECO:0000313" key="4">
    <source>
        <dbReference type="EMBL" id="KAK8782586.1"/>
    </source>
</evidence>
<comment type="caution">
    <text evidence="4">The sequence shown here is derived from an EMBL/GenBank/DDBJ whole genome shotgun (WGS) entry which is preliminary data.</text>
</comment>
<feature type="region of interest" description="Disordered" evidence="2">
    <location>
        <begin position="218"/>
        <end position="281"/>
    </location>
</feature>
<dbReference type="SUPFAM" id="SSF57756">
    <property type="entry name" value="Retrovirus zinc finger-like domains"/>
    <property type="match status" value="1"/>
</dbReference>
<keyword evidence="1" id="KW-0479">Metal-binding</keyword>
<keyword evidence="1" id="KW-0863">Zinc-finger</keyword>
<gene>
    <name evidence="4" type="ORF">V5799_016069</name>
</gene>
<evidence type="ECO:0000256" key="2">
    <source>
        <dbReference type="SAM" id="MobiDB-lite"/>
    </source>
</evidence>
<dbReference type="InterPro" id="IPR036875">
    <property type="entry name" value="Znf_CCHC_sf"/>
</dbReference>
<keyword evidence="1" id="KW-0862">Zinc</keyword>
<dbReference type="Pfam" id="PF00098">
    <property type="entry name" value="zf-CCHC"/>
    <property type="match status" value="1"/>
</dbReference>
<dbReference type="SMART" id="SM00343">
    <property type="entry name" value="ZnF_C2HC"/>
    <property type="match status" value="1"/>
</dbReference>
<feature type="compositionally biased region" description="Basic and acidic residues" evidence="2">
    <location>
        <begin position="226"/>
        <end position="235"/>
    </location>
</feature>
<feature type="domain" description="CCHC-type" evidence="3">
    <location>
        <begin position="195"/>
        <end position="209"/>
    </location>
</feature>
<evidence type="ECO:0000313" key="5">
    <source>
        <dbReference type="Proteomes" id="UP001321473"/>
    </source>
</evidence>
<name>A0AAQ4F668_AMBAM</name>
<accession>A0AAQ4F668</accession>
<organism evidence="4 5">
    <name type="scientific">Amblyomma americanum</name>
    <name type="common">Lone star tick</name>
    <dbReference type="NCBI Taxonomy" id="6943"/>
    <lineage>
        <taxon>Eukaryota</taxon>
        <taxon>Metazoa</taxon>
        <taxon>Ecdysozoa</taxon>
        <taxon>Arthropoda</taxon>
        <taxon>Chelicerata</taxon>
        <taxon>Arachnida</taxon>
        <taxon>Acari</taxon>
        <taxon>Parasitiformes</taxon>
        <taxon>Ixodida</taxon>
        <taxon>Ixodoidea</taxon>
        <taxon>Ixodidae</taxon>
        <taxon>Amblyomminae</taxon>
        <taxon>Amblyomma</taxon>
    </lineage>
</organism>
<dbReference type="Proteomes" id="UP001321473">
    <property type="component" value="Unassembled WGS sequence"/>
</dbReference>
<evidence type="ECO:0000256" key="1">
    <source>
        <dbReference type="PROSITE-ProRule" id="PRU00047"/>
    </source>
</evidence>
<dbReference type="GO" id="GO:0008270">
    <property type="term" value="F:zinc ion binding"/>
    <property type="evidence" value="ECO:0007669"/>
    <property type="project" value="UniProtKB-KW"/>
</dbReference>
<dbReference type="AlphaFoldDB" id="A0AAQ4F668"/>
<evidence type="ECO:0000259" key="3">
    <source>
        <dbReference type="PROSITE" id="PS50158"/>
    </source>
</evidence>
<dbReference type="GO" id="GO:0003676">
    <property type="term" value="F:nucleic acid binding"/>
    <property type="evidence" value="ECO:0007669"/>
    <property type="project" value="InterPro"/>
</dbReference>
<dbReference type="InterPro" id="IPR001878">
    <property type="entry name" value="Znf_CCHC"/>
</dbReference>
<protein>
    <recommendedName>
        <fullName evidence="3">CCHC-type domain-containing protein</fullName>
    </recommendedName>
</protein>
<sequence>MPEATKVRHLMRGVKGQLFAGLIRDPPRTVADFAKEATGMERSLQERSAQYGRPGSVAASNYCASLPVAGDEALRELVRSVVREELRNLRLDAPPASVAAVADAVREEIRRAVQPPPAPQPEPYASSYNEALRTPQPEPYIMSYSEALRRPAPVPHAFRPAAEQTQGYFPSAELRDPRPVRKADVWRTPNNRPLCYHCGEPGHILRNCPYRRMGLRGFPPSAPRPRYGERPRDIEQYLADNVLPSTPPRRQSRSPSPRRVPPPSHAPSSGQFRGTSPRREN</sequence>
<reference evidence="4 5" key="1">
    <citation type="journal article" date="2023" name="Arcadia Sci">
        <title>De novo assembly of a long-read Amblyomma americanum tick genome.</title>
        <authorList>
            <person name="Chou S."/>
            <person name="Poskanzer K.E."/>
            <person name="Rollins M."/>
            <person name="Thuy-Boun P.S."/>
        </authorList>
    </citation>
    <scope>NUCLEOTIDE SEQUENCE [LARGE SCALE GENOMIC DNA]</scope>
    <source>
        <strain evidence="4">F_SG_1</strain>
        <tissue evidence="4">Salivary glands</tissue>
    </source>
</reference>
<dbReference type="Gene3D" id="4.10.60.10">
    <property type="entry name" value="Zinc finger, CCHC-type"/>
    <property type="match status" value="1"/>
</dbReference>
<keyword evidence="5" id="KW-1185">Reference proteome</keyword>